<reference evidence="2 3" key="1">
    <citation type="submission" date="2019-04" db="EMBL/GenBank/DDBJ databases">
        <title>Phreatobacter aquaticus sp. nov.</title>
        <authorList>
            <person name="Choi A."/>
            <person name="Baek K."/>
        </authorList>
    </citation>
    <scope>NUCLEOTIDE SEQUENCE [LARGE SCALE GENOMIC DNA]</scope>
    <source>
        <strain evidence="2 3">NMCR1094</strain>
    </source>
</reference>
<sequence length="121" mass="13120">MNEDQFMKKLLLASAIALASATSAFAQAGTLPTAPGANSAVVAPPTAQQQTMIRDYWRRTPHAAVQMPNGVNVSTGDTLPDSVELRPLPNDMGMTEYRYIVVGQNLYLVNPANRRVVHVIQ</sequence>
<feature type="chain" id="PRO_5020821630" evidence="1">
    <location>
        <begin position="27"/>
        <end position="121"/>
    </location>
</feature>
<dbReference type="EMBL" id="CP039865">
    <property type="protein sequence ID" value="QCK88043.1"/>
    <property type="molecule type" value="Genomic_DNA"/>
</dbReference>
<dbReference type="KEGG" id="paqt:E8L99_20930"/>
<proteinExistence type="predicted"/>
<protein>
    <submittedName>
        <fullName evidence="2">DUF1236 domain-containing protein</fullName>
    </submittedName>
</protein>
<dbReference type="OrthoDB" id="102964at2"/>
<name>A0A4D7QPY9_9HYPH</name>
<gene>
    <name evidence="2" type="ORF">E8L99_20930</name>
</gene>
<evidence type="ECO:0000256" key="1">
    <source>
        <dbReference type="SAM" id="SignalP"/>
    </source>
</evidence>
<keyword evidence="1" id="KW-0732">Signal</keyword>
<dbReference type="Pfam" id="PF06823">
    <property type="entry name" value="DUF1236"/>
    <property type="match status" value="1"/>
</dbReference>
<dbReference type="InterPro" id="IPR009642">
    <property type="entry name" value="DUF1236"/>
</dbReference>
<feature type="signal peptide" evidence="1">
    <location>
        <begin position="1"/>
        <end position="26"/>
    </location>
</feature>
<dbReference type="Proteomes" id="UP000298588">
    <property type="component" value="Chromosome"/>
</dbReference>
<accession>A0A4D7QPY9</accession>
<keyword evidence="3" id="KW-1185">Reference proteome</keyword>
<evidence type="ECO:0000313" key="2">
    <source>
        <dbReference type="EMBL" id="QCK88043.1"/>
    </source>
</evidence>
<dbReference type="AlphaFoldDB" id="A0A4D7QPY9"/>
<evidence type="ECO:0000313" key="3">
    <source>
        <dbReference type="Proteomes" id="UP000298588"/>
    </source>
</evidence>
<organism evidence="2 3">
    <name type="scientific">Phreatobacter aquaticus</name>
    <dbReference type="NCBI Taxonomy" id="2570229"/>
    <lineage>
        <taxon>Bacteria</taxon>
        <taxon>Pseudomonadati</taxon>
        <taxon>Pseudomonadota</taxon>
        <taxon>Alphaproteobacteria</taxon>
        <taxon>Hyphomicrobiales</taxon>
        <taxon>Phreatobacteraceae</taxon>
        <taxon>Phreatobacter</taxon>
    </lineage>
</organism>